<dbReference type="SMART" id="SM00882">
    <property type="entry name" value="CoA_trans"/>
    <property type="match status" value="2"/>
</dbReference>
<name>A0A2G8RRP3_9APHY</name>
<dbReference type="InterPro" id="IPR037171">
    <property type="entry name" value="NagB/RpiA_transferase-like"/>
</dbReference>
<keyword evidence="2 3" id="KW-0808">Transferase</keyword>
<comment type="catalytic activity">
    <reaction evidence="3">
        <text>a 3-oxo acid + succinyl-CoA = a 3-oxoacyl-CoA + succinate</text>
        <dbReference type="Rhea" id="RHEA:24564"/>
        <dbReference type="ChEBI" id="CHEBI:30031"/>
        <dbReference type="ChEBI" id="CHEBI:35973"/>
        <dbReference type="ChEBI" id="CHEBI:57292"/>
        <dbReference type="ChEBI" id="CHEBI:90726"/>
        <dbReference type="EC" id="2.8.3.5"/>
    </reaction>
</comment>
<proteinExistence type="inferred from homology"/>
<dbReference type="PANTHER" id="PTHR13707">
    <property type="entry name" value="KETOACID-COENZYME A TRANSFERASE"/>
    <property type="match status" value="1"/>
</dbReference>
<evidence type="ECO:0000256" key="1">
    <source>
        <dbReference type="ARBA" id="ARBA00007154"/>
    </source>
</evidence>
<dbReference type="GO" id="GO:0046952">
    <property type="term" value="P:ketone body catabolic process"/>
    <property type="evidence" value="ECO:0007669"/>
    <property type="project" value="InterPro"/>
</dbReference>
<dbReference type="InterPro" id="IPR014388">
    <property type="entry name" value="3-oxoacid_CoA-transferase"/>
</dbReference>
<protein>
    <recommendedName>
        <fullName evidence="3">Succinyl-CoA:3-ketoacid-coenzyme A transferase</fullName>
        <ecNumber evidence="3">2.8.3.5</ecNumber>
    </recommendedName>
</protein>
<organism evidence="5 6">
    <name type="scientific">Ganoderma sinense ZZ0214-1</name>
    <dbReference type="NCBI Taxonomy" id="1077348"/>
    <lineage>
        <taxon>Eukaryota</taxon>
        <taxon>Fungi</taxon>
        <taxon>Dikarya</taxon>
        <taxon>Basidiomycota</taxon>
        <taxon>Agaricomycotina</taxon>
        <taxon>Agaricomycetes</taxon>
        <taxon>Polyporales</taxon>
        <taxon>Polyporaceae</taxon>
        <taxon>Ganoderma</taxon>
    </lineage>
</organism>
<dbReference type="GO" id="GO:0008260">
    <property type="term" value="F:succinyl-CoA:3-oxo-acid CoA-transferase activity"/>
    <property type="evidence" value="ECO:0007669"/>
    <property type="project" value="UniProtKB-EC"/>
</dbReference>
<dbReference type="Gene3D" id="3.40.1080.10">
    <property type="entry name" value="Glutaconate Coenzyme A-transferase"/>
    <property type="match status" value="2"/>
</dbReference>
<comment type="pathway">
    <text evidence="3">Ketone metabolism; succinyl-CoA degradation; acetoacetyl-CoA from succinyl-CoA: step 1/1.</text>
</comment>
<comment type="caution">
    <text evidence="5">The sequence shown here is derived from an EMBL/GenBank/DDBJ whole genome shotgun (WGS) entry which is preliminary data.</text>
</comment>
<dbReference type="NCBIfam" id="TIGR02429">
    <property type="entry name" value="pcaI_scoA_fam"/>
    <property type="match status" value="1"/>
</dbReference>
<dbReference type="OrthoDB" id="1933379at2759"/>
<dbReference type="InterPro" id="IPR012791">
    <property type="entry name" value="3-oxoacid_CoA-transf_B"/>
</dbReference>
<reference evidence="5 6" key="1">
    <citation type="journal article" date="2015" name="Sci. Rep.">
        <title>Chromosome-level genome map provides insights into diverse defense mechanisms in the medicinal fungus Ganoderma sinense.</title>
        <authorList>
            <person name="Zhu Y."/>
            <person name="Xu J."/>
            <person name="Sun C."/>
            <person name="Zhou S."/>
            <person name="Xu H."/>
            <person name="Nelson D.R."/>
            <person name="Qian J."/>
            <person name="Song J."/>
            <person name="Luo H."/>
            <person name="Xiang L."/>
            <person name="Li Y."/>
            <person name="Xu Z."/>
            <person name="Ji A."/>
            <person name="Wang L."/>
            <person name="Lu S."/>
            <person name="Hayward A."/>
            <person name="Sun W."/>
            <person name="Li X."/>
            <person name="Schwartz D.C."/>
            <person name="Wang Y."/>
            <person name="Chen S."/>
        </authorList>
    </citation>
    <scope>NUCLEOTIDE SEQUENCE [LARGE SCALE GENOMIC DNA]</scope>
    <source>
        <strain evidence="5 6">ZZ0214-1</strain>
    </source>
</reference>
<evidence type="ECO:0000313" key="6">
    <source>
        <dbReference type="Proteomes" id="UP000230002"/>
    </source>
</evidence>
<dbReference type="NCBIfam" id="TIGR02428">
    <property type="entry name" value="pcaJ_scoB_fam"/>
    <property type="match status" value="1"/>
</dbReference>
<keyword evidence="6" id="KW-1185">Reference proteome</keyword>
<comment type="function">
    <text evidence="3">Key enzyme for ketone body catabolism. Transfers the CoA moiety from succinate to acetoacetate. Formation of the enzyme-CoA intermediate proceeds via an unstable anhydride species formed between the carboxylate groups of the enzyme and substrate.</text>
</comment>
<dbReference type="AlphaFoldDB" id="A0A2G8RRP3"/>
<dbReference type="PIRSF" id="PIRSF000858">
    <property type="entry name" value="SCOT-t"/>
    <property type="match status" value="1"/>
</dbReference>
<evidence type="ECO:0000313" key="5">
    <source>
        <dbReference type="EMBL" id="PIL24172.1"/>
    </source>
</evidence>
<dbReference type="InterPro" id="IPR004165">
    <property type="entry name" value="CoA_trans_fam_I"/>
</dbReference>
<dbReference type="EC" id="2.8.3.5" evidence="3"/>
<evidence type="ECO:0000256" key="4">
    <source>
        <dbReference type="PIRSR" id="PIRSR000858-1"/>
    </source>
</evidence>
<accession>A0A2G8RRP3</accession>
<sequence length="542" mass="57659">MLALRARAIAIPRAHSSSRIAIATRLRYYSVVADAPRKTKVWDSVDEAVKDVKTGDIVLSGGFGLCGIPETLITALTKRPDVRNLTAVSNNAGAGDHGLVKLIKSKQLDNVMISYLGGNKFLESAYLNGEVGIELVPQGTLVARLHAYASGEPCVFTPTGANTAVESGGIPIRYNPGGMKAGVMIPGNPKEARLFGGRRFIMEPAIAGDVAFVHAWKADEVGNLVFRFVCTKVLRVGAREDAETVTRYTANNYNGVMARNAKLTIVEAEEIVPVGSLSPNAIHVPGVYVDRIVQAAEPKSIEVTKLAPSSAEQSKAGDSKKTALDWRHKIAKRAAREIGDGFYINLGVGVPTIIPEYLDPKVKVWVESENGILGMGPYPTSEQVDADIINAGKETATLLPGASTFDSAESFNMIRGGHMDVTCLGAMQVSQAGDIANFMIPGKLVKGIGGAMDLVSNPDKTKVIATMQHVSKDGTPKIVSECTLPLTGARSVSMIVTDLAVFKVDRVAGELTLTDIAEGITLDELRAKTACDFRVADVLATF</sequence>
<dbReference type="UniPathway" id="UPA00929">
    <property type="reaction ID" value="UER00894"/>
</dbReference>
<dbReference type="EMBL" id="AYKW01000067">
    <property type="protein sequence ID" value="PIL24172.1"/>
    <property type="molecule type" value="Genomic_DNA"/>
</dbReference>
<dbReference type="Pfam" id="PF01144">
    <property type="entry name" value="CoA_trans"/>
    <property type="match status" value="2"/>
</dbReference>
<gene>
    <name evidence="5" type="ORF">GSI_13925</name>
</gene>
<dbReference type="STRING" id="1077348.A0A2G8RRP3"/>
<evidence type="ECO:0000256" key="2">
    <source>
        <dbReference type="ARBA" id="ARBA00022679"/>
    </source>
</evidence>
<dbReference type="InterPro" id="IPR012792">
    <property type="entry name" value="3-oxoacid_CoA-transf_A"/>
</dbReference>
<dbReference type="SUPFAM" id="SSF100950">
    <property type="entry name" value="NagB/RpiA/CoA transferase-like"/>
    <property type="match status" value="2"/>
</dbReference>
<dbReference type="PANTHER" id="PTHR13707:SF60">
    <property type="entry name" value="ACETATE COA-TRANSFERASE SUBUNIT ALPHA"/>
    <property type="match status" value="1"/>
</dbReference>
<dbReference type="Proteomes" id="UP000230002">
    <property type="component" value="Unassembled WGS sequence"/>
</dbReference>
<evidence type="ECO:0000256" key="3">
    <source>
        <dbReference type="PIRNR" id="PIRNR000858"/>
    </source>
</evidence>
<comment type="similarity">
    <text evidence="1 3">Belongs to the 3-oxoacid CoA-transferase family.</text>
</comment>
<feature type="active site" description="5-glutamyl coenzyme A thioester intermediate" evidence="4">
    <location>
        <position position="369"/>
    </location>
</feature>
<keyword evidence="3" id="KW-0496">Mitochondrion</keyword>